<dbReference type="Gene3D" id="3.40.50.300">
    <property type="entry name" value="P-loop containing nucleotide triphosphate hydrolases"/>
    <property type="match status" value="1"/>
</dbReference>
<evidence type="ECO:0000313" key="5">
    <source>
        <dbReference type="EMBL" id="MDN4165437.1"/>
    </source>
</evidence>
<dbReference type="PANTHER" id="PTHR42939">
    <property type="entry name" value="ABC TRANSPORTER ATP-BINDING PROTEIN ALBC-RELATED"/>
    <property type="match status" value="1"/>
</dbReference>
<dbReference type="Pfam" id="PF00005">
    <property type="entry name" value="ABC_tran"/>
    <property type="match status" value="1"/>
</dbReference>
<dbReference type="InterPro" id="IPR003439">
    <property type="entry name" value="ABC_transporter-like_ATP-bd"/>
</dbReference>
<dbReference type="RefSeq" id="WP_320003962.1">
    <property type="nucleotide sequence ID" value="NZ_JAUHJS010000003.1"/>
</dbReference>
<comment type="caution">
    <text evidence="5">The sequence shown here is derived from an EMBL/GenBank/DDBJ whole genome shotgun (WGS) entry which is preliminary data.</text>
</comment>
<keyword evidence="3 5" id="KW-0067">ATP-binding</keyword>
<gene>
    <name evidence="5" type="ORF">QWY31_07985</name>
</gene>
<dbReference type="SMART" id="SM00382">
    <property type="entry name" value="AAA"/>
    <property type="match status" value="1"/>
</dbReference>
<dbReference type="InterPro" id="IPR003593">
    <property type="entry name" value="AAA+_ATPase"/>
</dbReference>
<dbReference type="Proteomes" id="UP001168552">
    <property type="component" value="Unassembled WGS sequence"/>
</dbReference>
<keyword evidence="2" id="KW-0547">Nucleotide-binding</keyword>
<dbReference type="PANTHER" id="PTHR42939:SF1">
    <property type="entry name" value="ABC TRANSPORTER ATP-BINDING PROTEIN ALBC-RELATED"/>
    <property type="match status" value="1"/>
</dbReference>
<keyword evidence="6" id="KW-1185">Reference proteome</keyword>
<dbReference type="GO" id="GO:0005524">
    <property type="term" value="F:ATP binding"/>
    <property type="evidence" value="ECO:0007669"/>
    <property type="project" value="UniProtKB-KW"/>
</dbReference>
<dbReference type="SUPFAM" id="SSF52540">
    <property type="entry name" value="P-loop containing nucleoside triphosphate hydrolases"/>
    <property type="match status" value="1"/>
</dbReference>
<protein>
    <submittedName>
        <fullName evidence="5">ATP-binding cassette domain-containing protein</fullName>
    </submittedName>
</protein>
<dbReference type="InterPro" id="IPR027417">
    <property type="entry name" value="P-loop_NTPase"/>
</dbReference>
<sequence length="204" mass="23219">MEIIAEGLSKKFNGGWIFKNFTYHFFSGTHYAITGYNGSGKSTLLQLLSGLNLPSKGDISYKHKDKTVSAEQIYQELVFVTPYMELIEEMTLRELITFHFTFKNRAKEFSLDELLTSSGLLHAQDKLIKHFSSGMKQRAQLVLAFASECSLMLLDEPTSNLDAQGVAWYQGLMQQVSNRLVIIASNQPHEYSHAREVINITEWK</sequence>
<evidence type="ECO:0000256" key="3">
    <source>
        <dbReference type="ARBA" id="ARBA00022840"/>
    </source>
</evidence>
<evidence type="ECO:0000256" key="2">
    <source>
        <dbReference type="ARBA" id="ARBA00022741"/>
    </source>
</evidence>
<proteinExistence type="predicted"/>
<dbReference type="InterPro" id="IPR051782">
    <property type="entry name" value="ABC_Transporter_VariousFunc"/>
</dbReference>
<evidence type="ECO:0000313" key="6">
    <source>
        <dbReference type="Proteomes" id="UP001168552"/>
    </source>
</evidence>
<dbReference type="InterPro" id="IPR017871">
    <property type="entry name" value="ABC_transporter-like_CS"/>
</dbReference>
<name>A0ABT8F4R5_9BACT</name>
<organism evidence="5 6">
    <name type="scientific">Shiella aurantiaca</name>
    <dbReference type="NCBI Taxonomy" id="3058365"/>
    <lineage>
        <taxon>Bacteria</taxon>
        <taxon>Pseudomonadati</taxon>
        <taxon>Bacteroidota</taxon>
        <taxon>Cytophagia</taxon>
        <taxon>Cytophagales</taxon>
        <taxon>Shiellaceae</taxon>
        <taxon>Shiella</taxon>
    </lineage>
</organism>
<reference evidence="5" key="1">
    <citation type="submission" date="2023-06" db="EMBL/GenBank/DDBJ databases">
        <title>Cytophagales bacterium Strain LB-30, isolated from soil.</title>
        <authorList>
            <person name="Liu B."/>
        </authorList>
    </citation>
    <scope>NUCLEOTIDE SEQUENCE</scope>
    <source>
        <strain evidence="5">LB-30</strain>
    </source>
</reference>
<dbReference type="PROSITE" id="PS50893">
    <property type="entry name" value="ABC_TRANSPORTER_2"/>
    <property type="match status" value="1"/>
</dbReference>
<dbReference type="PROSITE" id="PS00211">
    <property type="entry name" value="ABC_TRANSPORTER_1"/>
    <property type="match status" value="1"/>
</dbReference>
<evidence type="ECO:0000256" key="1">
    <source>
        <dbReference type="ARBA" id="ARBA00022448"/>
    </source>
</evidence>
<accession>A0ABT8F4R5</accession>
<feature type="domain" description="ABC transporter" evidence="4">
    <location>
        <begin position="3"/>
        <end position="203"/>
    </location>
</feature>
<keyword evidence="1" id="KW-0813">Transport</keyword>
<dbReference type="EMBL" id="JAUHJS010000003">
    <property type="protein sequence ID" value="MDN4165437.1"/>
    <property type="molecule type" value="Genomic_DNA"/>
</dbReference>
<evidence type="ECO:0000259" key="4">
    <source>
        <dbReference type="PROSITE" id="PS50893"/>
    </source>
</evidence>